<evidence type="ECO:0000256" key="5">
    <source>
        <dbReference type="ARBA" id="ARBA00023054"/>
    </source>
</evidence>
<keyword evidence="7" id="KW-1133">Transmembrane helix</keyword>
<dbReference type="GO" id="GO:0005737">
    <property type="term" value="C:cytoplasm"/>
    <property type="evidence" value="ECO:0007669"/>
    <property type="project" value="UniProtKB-SubCell"/>
</dbReference>
<evidence type="ECO:0000256" key="1">
    <source>
        <dbReference type="ARBA" id="ARBA00004496"/>
    </source>
</evidence>
<keyword evidence="5" id="KW-0175">Coiled coil</keyword>
<dbReference type="PANTHER" id="PTHR35794">
    <property type="entry name" value="CELL DIVISION PROTEIN DIVIVA"/>
    <property type="match status" value="1"/>
</dbReference>
<dbReference type="Gene3D" id="6.10.250.660">
    <property type="match status" value="2"/>
</dbReference>
<evidence type="ECO:0000256" key="3">
    <source>
        <dbReference type="ARBA" id="ARBA00022490"/>
    </source>
</evidence>
<dbReference type="InterPro" id="IPR007793">
    <property type="entry name" value="DivIVA_fam"/>
</dbReference>
<keyword evidence="9" id="KW-1185">Reference proteome</keyword>
<accession>A0A4R3L1A1</accession>
<dbReference type="PANTHER" id="PTHR35794:SF2">
    <property type="entry name" value="CELL DIVISION PROTEIN DIVIVA"/>
    <property type="match status" value="1"/>
</dbReference>
<evidence type="ECO:0000256" key="4">
    <source>
        <dbReference type="ARBA" id="ARBA00022618"/>
    </source>
</evidence>
<dbReference type="Proteomes" id="UP000294937">
    <property type="component" value="Unassembled WGS sequence"/>
</dbReference>
<keyword evidence="7" id="KW-0472">Membrane</keyword>
<sequence length="149" mass="17260">MDQLLKILKWIVLIVLFIITASKIDGWLYWSTSLLGVLIVIFCIRSFRLRTLPSTEMGEMSDFSVHDVRSKKFKRSLLGFDADEVNAYLSLIIQDFEGLGSDVEEAQSHLSVHGIHSKQFKRSFIGYDVDEVNDFLDQIIRKYKKLDRV</sequence>
<feature type="transmembrane region" description="Helical" evidence="7">
    <location>
        <begin position="28"/>
        <end position="47"/>
    </location>
</feature>
<evidence type="ECO:0000256" key="7">
    <source>
        <dbReference type="SAM" id="Phobius"/>
    </source>
</evidence>
<feature type="transmembrane region" description="Helical" evidence="7">
    <location>
        <begin position="7"/>
        <end position="22"/>
    </location>
</feature>
<dbReference type="GO" id="GO:0051301">
    <property type="term" value="P:cell division"/>
    <property type="evidence" value="ECO:0007669"/>
    <property type="project" value="UniProtKB-KW"/>
</dbReference>
<protein>
    <submittedName>
        <fullName evidence="8">DivIVA domain-containing protein</fullName>
    </submittedName>
</protein>
<evidence type="ECO:0000313" key="8">
    <source>
        <dbReference type="EMBL" id="TCS92082.1"/>
    </source>
</evidence>
<keyword evidence="6" id="KW-0131">Cell cycle</keyword>
<comment type="similarity">
    <text evidence="2">Belongs to the DivIVA family.</text>
</comment>
<evidence type="ECO:0000313" key="9">
    <source>
        <dbReference type="Proteomes" id="UP000294937"/>
    </source>
</evidence>
<dbReference type="Pfam" id="PF05103">
    <property type="entry name" value="DivIVA"/>
    <property type="match status" value="2"/>
</dbReference>
<proteinExistence type="inferred from homology"/>
<keyword evidence="4" id="KW-0132">Cell division</keyword>
<gene>
    <name evidence="8" type="ORF">EDD58_1189</name>
</gene>
<evidence type="ECO:0000256" key="2">
    <source>
        <dbReference type="ARBA" id="ARBA00009008"/>
    </source>
</evidence>
<dbReference type="NCBIfam" id="TIGR03544">
    <property type="entry name" value="DivI1A_domain"/>
    <property type="match status" value="2"/>
</dbReference>
<organism evidence="8 9">
    <name type="scientific">Hazenella coriacea</name>
    <dbReference type="NCBI Taxonomy" id="1179467"/>
    <lineage>
        <taxon>Bacteria</taxon>
        <taxon>Bacillati</taxon>
        <taxon>Bacillota</taxon>
        <taxon>Bacilli</taxon>
        <taxon>Bacillales</taxon>
        <taxon>Thermoactinomycetaceae</taxon>
        <taxon>Hazenella</taxon>
    </lineage>
</organism>
<comment type="caution">
    <text evidence="8">The sequence shown here is derived from an EMBL/GenBank/DDBJ whole genome shotgun (WGS) entry which is preliminary data.</text>
</comment>
<evidence type="ECO:0000256" key="6">
    <source>
        <dbReference type="ARBA" id="ARBA00023306"/>
    </source>
</evidence>
<dbReference type="AlphaFoldDB" id="A0A4R3L1A1"/>
<comment type="subcellular location">
    <subcellularLocation>
        <location evidence="1">Cytoplasm</location>
    </subcellularLocation>
</comment>
<keyword evidence="3" id="KW-0963">Cytoplasm</keyword>
<dbReference type="InterPro" id="IPR019933">
    <property type="entry name" value="DivIVA_domain"/>
</dbReference>
<keyword evidence="7" id="KW-0812">Transmembrane</keyword>
<dbReference type="EMBL" id="SMAG01000018">
    <property type="protein sequence ID" value="TCS92082.1"/>
    <property type="molecule type" value="Genomic_DNA"/>
</dbReference>
<name>A0A4R3L1A1_9BACL</name>
<reference evidence="8 9" key="1">
    <citation type="submission" date="2019-03" db="EMBL/GenBank/DDBJ databases">
        <title>Genomic Encyclopedia of Type Strains, Phase IV (KMG-IV): sequencing the most valuable type-strain genomes for metagenomic binning, comparative biology and taxonomic classification.</title>
        <authorList>
            <person name="Goeker M."/>
        </authorList>
    </citation>
    <scope>NUCLEOTIDE SEQUENCE [LARGE SCALE GENOMIC DNA]</scope>
    <source>
        <strain evidence="8 9">DSM 45707</strain>
    </source>
</reference>